<feature type="transmembrane region" description="Helical" evidence="2">
    <location>
        <begin position="29"/>
        <end position="55"/>
    </location>
</feature>
<accession>A0A7W6GKK0</accession>
<protein>
    <submittedName>
        <fullName evidence="3">Uncharacterized protein</fullName>
    </submittedName>
</protein>
<evidence type="ECO:0000256" key="2">
    <source>
        <dbReference type="SAM" id="Phobius"/>
    </source>
</evidence>
<name>A0A7W6GKK0_9HYPH</name>
<keyword evidence="4" id="KW-1185">Reference proteome</keyword>
<evidence type="ECO:0000256" key="1">
    <source>
        <dbReference type="SAM" id="MobiDB-lite"/>
    </source>
</evidence>
<keyword evidence="2" id="KW-0812">Transmembrane</keyword>
<sequence>MSNVDAFGKADFGHKREPRAPRAAPVRRWALDGIVCNVVAGAAFLFVVALVLGLIGH</sequence>
<dbReference type="RefSeq" id="WP_183806530.1">
    <property type="nucleotide sequence ID" value="NZ_JACIEE010000007.1"/>
</dbReference>
<comment type="caution">
    <text evidence="3">The sequence shown here is derived from an EMBL/GenBank/DDBJ whole genome shotgun (WGS) entry which is preliminary data.</text>
</comment>
<reference evidence="3 4" key="1">
    <citation type="submission" date="2020-08" db="EMBL/GenBank/DDBJ databases">
        <title>Genomic Encyclopedia of Type Strains, Phase IV (KMG-IV): sequencing the most valuable type-strain genomes for metagenomic binning, comparative biology and taxonomic classification.</title>
        <authorList>
            <person name="Goeker M."/>
        </authorList>
    </citation>
    <scope>NUCLEOTIDE SEQUENCE [LARGE SCALE GENOMIC DNA]</scope>
    <source>
        <strain evidence="3 4">DSM 100211</strain>
    </source>
</reference>
<feature type="compositionally biased region" description="Basic and acidic residues" evidence="1">
    <location>
        <begin position="11"/>
        <end position="20"/>
    </location>
</feature>
<gene>
    <name evidence="3" type="ORF">GGQ64_003492</name>
</gene>
<dbReference type="Proteomes" id="UP000574761">
    <property type="component" value="Unassembled WGS sequence"/>
</dbReference>
<dbReference type="AlphaFoldDB" id="A0A7W6GKK0"/>
<evidence type="ECO:0000313" key="4">
    <source>
        <dbReference type="Proteomes" id="UP000574761"/>
    </source>
</evidence>
<keyword evidence="2" id="KW-0472">Membrane</keyword>
<feature type="region of interest" description="Disordered" evidence="1">
    <location>
        <begin position="1"/>
        <end position="22"/>
    </location>
</feature>
<evidence type="ECO:0000313" key="3">
    <source>
        <dbReference type="EMBL" id="MBB3978258.1"/>
    </source>
</evidence>
<keyword evidence="2" id="KW-1133">Transmembrane helix</keyword>
<dbReference type="EMBL" id="JACIEE010000007">
    <property type="protein sequence ID" value="MBB3978258.1"/>
    <property type="molecule type" value="Genomic_DNA"/>
</dbReference>
<proteinExistence type="predicted"/>
<organism evidence="3 4">
    <name type="scientific">Mycoplana azooxidifex</name>
    <dbReference type="NCBI Taxonomy" id="1636188"/>
    <lineage>
        <taxon>Bacteria</taxon>
        <taxon>Pseudomonadati</taxon>
        <taxon>Pseudomonadota</taxon>
        <taxon>Alphaproteobacteria</taxon>
        <taxon>Hyphomicrobiales</taxon>
        <taxon>Rhizobiaceae</taxon>
        <taxon>Mycoplana</taxon>
    </lineage>
</organism>